<dbReference type="Gene3D" id="1.10.150.130">
    <property type="match status" value="1"/>
</dbReference>
<dbReference type="Pfam" id="PF13356">
    <property type="entry name" value="Arm-DNA-bind_3"/>
    <property type="match status" value="1"/>
</dbReference>
<name>A0A562L498_9BRAD</name>
<evidence type="ECO:0000256" key="1">
    <source>
        <dbReference type="ARBA" id="ARBA00008857"/>
    </source>
</evidence>
<evidence type="ECO:0000256" key="2">
    <source>
        <dbReference type="ARBA" id="ARBA00022908"/>
    </source>
</evidence>
<evidence type="ECO:0000259" key="7">
    <source>
        <dbReference type="PROSITE" id="PS51898"/>
    </source>
</evidence>
<dbReference type="PANTHER" id="PTHR30629:SF6">
    <property type="entry name" value="PROPHAGE INTEGRASE INTA-RELATED"/>
    <property type="match status" value="1"/>
</dbReference>
<dbReference type="Pfam" id="PF22022">
    <property type="entry name" value="Phage_int_M"/>
    <property type="match status" value="1"/>
</dbReference>
<evidence type="ECO:0000256" key="4">
    <source>
        <dbReference type="ARBA" id="ARBA00023172"/>
    </source>
</evidence>
<evidence type="ECO:0000256" key="5">
    <source>
        <dbReference type="PROSITE-ProRule" id="PRU01248"/>
    </source>
</evidence>
<evidence type="ECO:0000313" key="10">
    <source>
        <dbReference type="Proteomes" id="UP000317176"/>
    </source>
</evidence>
<feature type="region of interest" description="Disordered" evidence="6">
    <location>
        <begin position="52"/>
        <end position="73"/>
    </location>
</feature>
<comment type="similarity">
    <text evidence="1">Belongs to the 'phage' integrase family.</text>
</comment>
<evidence type="ECO:0000313" key="9">
    <source>
        <dbReference type="EMBL" id="TWI02480.1"/>
    </source>
</evidence>
<dbReference type="GO" id="GO:0003677">
    <property type="term" value="F:DNA binding"/>
    <property type="evidence" value="ECO:0007669"/>
    <property type="project" value="UniProtKB-UniRule"/>
</dbReference>
<reference evidence="9 10" key="1">
    <citation type="journal article" date="2015" name="Stand. Genomic Sci.">
        <title>Genomic Encyclopedia of Bacterial and Archaeal Type Strains, Phase III: the genomes of soil and plant-associated and newly described type strains.</title>
        <authorList>
            <person name="Whitman W.B."/>
            <person name="Woyke T."/>
            <person name="Klenk H.P."/>
            <person name="Zhou Y."/>
            <person name="Lilburn T.G."/>
            <person name="Beck B.J."/>
            <person name="De Vos P."/>
            <person name="Vandamme P."/>
            <person name="Eisen J.A."/>
            <person name="Garrity G."/>
            <person name="Hugenholtz P."/>
            <person name="Kyrpides N.C."/>
        </authorList>
    </citation>
    <scope>NUCLEOTIDE SEQUENCE [LARGE SCALE GENOMIC DNA]</scope>
    <source>
        <strain evidence="9 10">CGMCC 1.10947</strain>
    </source>
</reference>
<feature type="domain" description="Tyr recombinase" evidence="7">
    <location>
        <begin position="227"/>
        <end position="419"/>
    </location>
</feature>
<dbReference type="InterPro" id="IPR038488">
    <property type="entry name" value="Integrase_DNA-bd_sf"/>
</dbReference>
<gene>
    <name evidence="9" type="ORF">IQ17_04093</name>
</gene>
<dbReference type="Pfam" id="PF00589">
    <property type="entry name" value="Phage_integrase"/>
    <property type="match status" value="1"/>
</dbReference>
<dbReference type="GO" id="GO:0015074">
    <property type="term" value="P:DNA integration"/>
    <property type="evidence" value="ECO:0007669"/>
    <property type="project" value="UniProtKB-KW"/>
</dbReference>
<sequence>MPIHTMPQSFVMQPLAPGRYSDGGGLYLHVRPGKARSWIVILHDKGKRRELTIGPAAGPDKPGLSLDDARTAAEDKRRARKQGVLIPAPVAFAETASETKVYTFEHVAADWLETIHKPAVSKKTFADTESLINRHAAKLLNMDITAIKPSNVEAVLAPIWSRINRSANDLQAKLEIIFDFAIAYGAKNDVKNPKEERSPKTHYLPSDAINPAERRRLPLADLKIATTHHRAVPWERLPAMMTKIRSRNEMAARALEFAILCAARPSEARGARVSEIDFKQKLWVIPVARMKVKKIKGKNGKWVTLPDHVVPLSLQAIELLRRLIPHDAAPDSDDLIFEGEKAGQMLGHNALTHTLVRVAPNTTAHGTARASFSSWNAKKGKFYWRYVEAALAHTFKAETEEAYNRTLESPYVEERGPLMQAWADYLDSAKEG</sequence>
<dbReference type="InterPro" id="IPR010998">
    <property type="entry name" value="Integrase_recombinase_N"/>
</dbReference>
<dbReference type="InterPro" id="IPR053876">
    <property type="entry name" value="Phage_int_M"/>
</dbReference>
<feature type="domain" description="Core-binding (CB)" evidence="8">
    <location>
        <begin position="102"/>
        <end position="182"/>
    </location>
</feature>
<dbReference type="Proteomes" id="UP000317176">
    <property type="component" value="Unassembled WGS sequence"/>
</dbReference>
<dbReference type="InterPro" id="IPR002104">
    <property type="entry name" value="Integrase_catalytic"/>
</dbReference>
<evidence type="ECO:0000259" key="8">
    <source>
        <dbReference type="PROSITE" id="PS51900"/>
    </source>
</evidence>
<organism evidence="9 10">
    <name type="scientific">Bradyrhizobium daqingense</name>
    <dbReference type="NCBI Taxonomy" id="993502"/>
    <lineage>
        <taxon>Bacteria</taxon>
        <taxon>Pseudomonadati</taxon>
        <taxon>Pseudomonadota</taxon>
        <taxon>Alphaproteobacteria</taxon>
        <taxon>Hyphomicrobiales</taxon>
        <taxon>Nitrobacteraceae</taxon>
        <taxon>Bradyrhizobium</taxon>
    </lineage>
</organism>
<dbReference type="Gene3D" id="3.30.160.390">
    <property type="entry name" value="Integrase, DNA-binding domain"/>
    <property type="match status" value="1"/>
</dbReference>
<evidence type="ECO:0000256" key="3">
    <source>
        <dbReference type="ARBA" id="ARBA00023125"/>
    </source>
</evidence>
<protein>
    <submittedName>
        <fullName evidence="9">Integrase-like protein</fullName>
    </submittedName>
</protein>
<dbReference type="SUPFAM" id="SSF56349">
    <property type="entry name" value="DNA breaking-rejoining enzymes"/>
    <property type="match status" value="1"/>
</dbReference>
<keyword evidence="10" id="KW-1185">Reference proteome</keyword>
<dbReference type="InterPro" id="IPR025166">
    <property type="entry name" value="Integrase_DNA_bind_dom"/>
</dbReference>
<dbReference type="PANTHER" id="PTHR30629">
    <property type="entry name" value="PROPHAGE INTEGRASE"/>
    <property type="match status" value="1"/>
</dbReference>
<dbReference type="InterPro" id="IPR011010">
    <property type="entry name" value="DNA_brk_join_enz"/>
</dbReference>
<dbReference type="Gene3D" id="1.10.443.10">
    <property type="entry name" value="Intergrase catalytic core"/>
    <property type="match status" value="1"/>
</dbReference>
<accession>A0A562L498</accession>
<dbReference type="OrthoDB" id="9795573at2"/>
<dbReference type="EMBL" id="VLKL01000011">
    <property type="protein sequence ID" value="TWI02480.1"/>
    <property type="molecule type" value="Genomic_DNA"/>
</dbReference>
<keyword evidence="4" id="KW-0233">DNA recombination</keyword>
<dbReference type="InterPro" id="IPR044068">
    <property type="entry name" value="CB"/>
</dbReference>
<keyword evidence="3 5" id="KW-0238">DNA-binding</keyword>
<dbReference type="AlphaFoldDB" id="A0A562L498"/>
<dbReference type="RefSeq" id="WP_145637362.1">
    <property type="nucleotide sequence ID" value="NZ_CP088014.1"/>
</dbReference>
<dbReference type="InterPro" id="IPR050808">
    <property type="entry name" value="Phage_Integrase"/>
</dbReference>
<comment type="caution">
    <text evidence="9">The sequence shown here is derived from an EMBL/GenBank/DDBJ whole genome shotgun (WGS) entry which is preliminary data.</text>
</comment>
<dbReference type="PROSITE" id="PS51900">
    <property type="entry name" value="CB"/>
    <property type="match status" value="1"/>
</dbReference>
<dbReference type="InterPro" id="IPR013762">
    <property type="entry name" value="Integrase-like_cat_sf"/>
</dbReference>
<dbReference type="PROSITE" id="PS51898">
    <property type="entry name" value="TYR_RECOMBINASE"/>
    <property type="match status" value="1"/>
</dbReference>
<evidence type="ECO:0000256" key="6">
    <source>
        <dbReference type="SAM" id="MobiDB-lite"/>
    </source>
</evidence>
<proteinExistence type="inferred from homology"/>
<dbReference type="GO" id="GO:0006310">
    <property type="term" value="P:DNA recombination"/>
    <property type="evidence" value="ECO:0007669"/>
    <property type="project" value="UniProtKB-KW"/>
</dbReference>
<keyword evidence="2" id="KW-0229">DNA integration</keyword>